<dbReference type="Gene3D" id="3.90.25.10">
    <property type="entry name" value="UDP-galactose 4-epimerase, domain 1"/>
    <property type="match status" value="1"/>
</dbReference>
<accession>A0A0T5P341</accession>
<dbReference type="AlphaFoldDB" id="A0A0T5P341"/>
<dbReference type="Proteomes" id="UP000325785">
    <property type="component" value="Chromosome"/>
</dbReference>
<feature type="domain" description="NAD-dependent epimerase/dehydratase" evidence="1">
    <location>
        <begin position="5"/>
        <end position="245"/>
    </location>
</feature>
<evidence type="ECO:0000313" key="5">
    <source>
        <dbReference type="Proteomes" id="UP000325785"/>
    </source>
</evidence>
<evidence type="ECO:0000313" key="2">
    <source>
        <dbReference type="EMBL" id="KRS15539.1"/>
    </source>
</evidence>
<keyword evidence="3" id="KW-0413">Isomerase</keyword>
<keyword evidence="4" id="KW-1185">Reference proteome</keyword>
<dbReference type="SUPFAM" id="SSF51735">
    <property type="entry name" value="NAD(P)-binding Rossmann-fold domains"/>
    <property type="match status" value="1"/>
</dbReference>
<dbReference type="GO" id="GO:0003978">
    <property type="term" value="F:UDP-glucose 4-epimerase activity"/>
    <property type="evidence" value="ECO:0007669"/>
    <property type="project" value="UniProtKB-EC"/>
</dbReference>
<reference evidence="3 5" key="2">
    <citation type="submission" date="2018-08" db="EMBL/GenBank/DDBJ databases">
        <title>Genetic Globetrotter - A new plasmid hitch-hiking vast phylogenetic and geographic distances.</title>
        <authorList>
            <person name="Vollmers J."/>
            <person name="Petersen J."/>
        </authorList>
    </citation>
    <scope>NUCLEOTIDE SEQUENCE [LARGE SCALE GENOMIC DNA]</scope>
    <source>
        <strain evidence="3 5">DSM 26383</strain>
    </source>
</reference>
<dbReference type="EMBL" id="LAXI01000021">
    <property type="protein sequence ID" value="KRS15539.1"/>
    <property type="molecule type" value="Genomic_DNA"/>
</dbReference>
<dbReference type="RefSeq" id="WP_057820082.1">
    <property type="nucleotide sequence ID" value="NZ_CP031598.1"/>
</dbReference>
<dbReference type="PATRIC" id="fig|540747.5.peg.3013"/>
<evidence type="ECO:0000313" key="4">
    <source>
        <dbReference type="Proteomes" id="UP000051401"/>
    </source>
</evidence>
<evidence type="ECO:0000259" key="1">
    <source>
        <dbReference type="Pfam" id="PF01370"/>
    </source>
</evidence>
<organism evidence="2 4">
    <name type="scientific">Roseovarius indicus</name>
    <dbReference type="NCBI Taxonomy" id="540747"/>
    <lineage>
        <taxon>Bacteria</taxon>
        <taxon>Pseudomonadati</taxon>
        <taxon>Pseudomonadota</taxon>
        <taxon>Alphaproteobacteria</taxon>
        <taxon>Rhodobacterales</taxon>
        <taxon>Roseobacteraceae</taxon>
        <taxon>Roseovarius</taxon>
    </lineage>
</organism>
<reference evidence="2 4" key="1">
    <citation type="submission" date="2015-04" db="EMBL/GenBank/DDBJ databases">
        <title>The draft genome sequence of Roseovarius indicus B108T.</title>
        <authorList>
            <person name="Li G."/>
            <person name="Lai Q."/>
            <person name="Shao Z."/>
            <person name="Yan P."/>
        </authorList>
    </citation>
    <scope>NUCLEOTIDE SEQUENCE [LARGE SCALE GENOMIC DNA]</scope>
    <source>
        <strain evidence="2 4">B108</strain>
    </source>
</reference>
<gene>
    <name evidence="3" type="ORF">RIdsm_01052</name>
    <name evidence="2" type="ORF">XM52_23275</name>
</gene>
<proteinExistence type="predicted"/>
<protein>
    <submittedName>
        <fullName evidence="3">UDP-glucose 4-epimerase</fullName>
        <ecNumber evidence="3">5.1.3.2</ecNumber>
    </submittedName>
</protein>
<dbReference type="InterPro" id="IPR050177">
    <property type="entry name" value="Lipid_A_modif_metabolic_enz"/>
</dbReference>
<dbReference type="InterPro" id="IPR036291">
    <property type="entry name" value="NAD(P)-bd_dom_sf"/>
</dbReference>
<sequence length="318" mass="34167">MKTWIVTGGAGFIGSHLVRALLCAGHEVTVIDNFSTGRRENLSGISAWHGLTVIDGDAGDPQVLRQAMRATTDGIFHLAATVHVQDCIRDWLGSHRANATMTLTLMSEASQNGAVPVVYASSAAVYGDRSDEICHEDLAERPLSPYGADKLACEHHARAFAAIHGLPSAGLRFFNVYGPRQRADSAYAGVLARFISDAENDTLHTIFGDGEQTRDFIHVSDVVQVMSRAMDLIVADRSAHIVNVCTGVSTSVTEAAQLIDRIAGRSIACKHAPARRGEIRHSRGSTALMGHLLGQRDFLGLEEGLFPMLATTATQRIA</sequence>
<dbReference type="Gene3D" id="3.40.50.720">
    <property type="entry name" value="NAD(P)-binding Rossmann-like Domain"/>
    <property type="match status" value="1"/>
</dbReference>
<dbReference type="KEGG" id="rid:RIdsm_01052"/>
<dbReference type="Proteomes" id="UP000051401">
    <property type="component" value="Unassembled WGS sequence"/>
</dbReference>
<dbReference type="PANTHER" id="PTHR43245:SF53">
    <property type="entry name" value="EPIMERASE-RELATED"/>
    <property type="match status" value="1"/>
</dbReference>
<evidence type="ECO:0000313" key="3">
    <source>
        <dbReference type="EMBL" id="QEW25266.1"/>
    </source>
</evidence>
<dbReference type="InterPro" id="IPR001509">
    <property type="entry name" value="Epimerase_deHydtase"/>
</dbReference>
<dbReference type="STRING" id="540747.SAMN04488031_106154"/>
<dbReference type="PANTHER" id="PTHR43245">
    <property type="entry name" value="BIFUNCTIONAL POLYMYXIN RESISTANCE PROTEIN ARNA"/>
    <property type="match status" value="1"/>
</dbReference>
<dbReference type="EC" id="5.1.3.2" evidence="3"/>
<dbReference type="Pfam" id="PF01370">
    <property type="entry name" value="Epimerase"/>
    <property type="match status" value="1"/>
</dbReference>
<name>A0A0T5P341_9RHOB</name>
<dbReference type="EMBL" id="CP031598">
    <property type="protein sequence ID" value="QEW25266.1"/>
    <property type="molecule type" value="Genomic_DNA"/>
</dbReference>